<keyword evidence="3" id="KW-1185">Reference proteome</keyword>
<evidence type="ECO:0000313" key="2">
    <source>
        <dbReference type="EnsemblPlants" id="LPERR08G05820.1"/>
    </source>
</evidence>
<dbReference type="AlphaFoldDB" id="A0A0D9X5G5"/>
<reference evidence="2 3" key="1">
    <citation type="submission" date="2012-08" db="EMBL/GenBank/DDBJ databases">
        <title>Oryza genome evolution.</title>
        <authorList>
            <person name="Wing R.A."/>
        </authorList>
    </citation>
    <scope>NUCLEOTIDE SEQUENCE</scope>
</reference>
<sequence length="115" mass="12164">MPVSYVTEQQFMMDATTGESSSQPDGFSSQPTGFPTHPAFSFPAFCSQPPPAPLAPATPAGAHSAGSISARRRRVAADPEGEGGGRLYYSNKEDLRLLNNSTDPIEGNGRKGDTY</sequence>
<protein>
    <submittedName>
        <fullName evidence="2">Uncharacterized protein</fullName>
    </submittedName>
</protein>
<dbReference type="Gramene" id="LPERR08G05820.1">
    <property type="protein sequence ID" value="LPERR08G05820.1"/>
    <property type="gene ID" value="LPERR08G05820"/>
</dbReference>
<feature type="region of interest" description="Disordered" evidence="1">
    <location>
        <begin position="1"/>
        <end position="88"/>
    </location>
</feature>
<feature type="compositionally biased region" description="Polar residues" evidence="1">
    <location>
        <begin position="17"/>
        <end position="33"/>
    </location>
</feature>
<dbReference type="EnsemblPlants" id="LPERR08G05820.1">
    <property type="protein sequence ID" value="LPERR08G05820.1"/>
    <property type="gene ID" value="LPERR08G05820"/>
</dbReference>
<accession>A0A0D9X5G5</accession>
<reference evidence="2" key="3">
    <citation type="submission" date="2015-04" db="UniProtKB">
        <authorList>
            <consortium name="EnsemblPlants"/>
        </authorList>
    </citation>
    <scope>IDENTIFICATION</scope>
</reference>
<evidence type="ECO:0000256" key="1">
    <source>
        <dbReference type="SAM" id="MobiDB-lite"/>
    </source>
</evidence>
<feature type="compositionally biased region" description="Polar residues" evidence="1">
    <location>
        <begin position="1"/>
        <end position="10"/>
    </location>
</feature>
<organism evidence="2 3">
    <name type="scientific">Leersia perrieri</name>
    <dbReference type="NCBI Taxonomy" id="77586"/>
    <lineage>
        <taxon>Eukaryota</taxon>
        <taxon>Viridiplantae</taxon>
        <taxon>Streptophyta</taxon>
        <taxon>Embryophyta</taxon>
        <taxon>Tracheophyta</taxon>
        <taxon>Spermatophyta</taxon>
        <taxon>Magnoliopsida</taxon>
        <taxon>Liliopsida</taxon>
        <taxon>Poales</taxon>
        <taxon>Poaceae</taxon>
        <taxon>BOP clade</taxon>
        <taxon>Oryzoideae</taxon>
        <taxon>Oryzeae</taxon>
        <taxon>Oryzinae</taxon>
        <taxon>Leersia</taxon>
    </lineage>
</organism>
<name>A0A0D9X5G5_9ORYZ</name>
<dbReference type="HOGENOM" id="CLU_2112418_0_0_1"/>
<proteinExistence type="predicted"/>
<dbReference type="Proteomes" id="UP000032180">
    <property type="component" value="Chromosome 8"/>
</dbReference>
<evidence type="ECO:0000313" key="3">
    <source>
        <dbReference type="Proteomes" id="UP000032180"/>
    </source>
</evidence>
<dbReference type="STRING" id="77586.A0A0D9X5G5"/>
<reference evidence="3" key="2">
    <citation type="submission" date="2013-12" db="EMBL/GenBank/DDBJ databases">
        <authorList>
            <person name="Yu Y."/>
            <person name="Lee S."/>
            <person name="de Baynast K."/>
            <person name="Wissotski M."/>
            <person name="Liu L."/>
            <person name="Talag J."/>
            <person name="Goicoechea J."/>
            <person name="Angelova A."/>
            <person name="Jetty R."/>
            <person name="Kudrna D."/>
            <person name="Golser W."/>
            <person name="Rivera L."/>
            <person name="Zhang J."/>
            <person name="Wing R."/>
        </authorList>
    </citation>
    <scope>NUCLEOTIDE SEQUENCE</scope>
</reference>